<dbReference type="eggNOG" id="COG1609">
    <property type="taxonomic scope" value="Bacteria"/>
</dbReference>
<feature type="domain" description="HTH lacI-type" evidence="5">
    <location>
        <begin position="2"/>
        <end position="56"/>
    </location>
</feature>
<keyword evidence="3" id="KW-0238">DNA-binding</keyword>
<keyword evidence="2" id="KW-0805">Transcription regulation</keyword>
<evidence type="ECO:0000259" key="5">
    <source>
        <dbReference type="PROSITE" id="PS50932"/>
    </source>
</evidence>
<dbReference type="PROSITE" id="PS50943">
    <property type="entry name" value="HTH_CROC1"/>
    <property type="match status" value="1"/>
</dbReference>
<dbReference type="SMART" id="SM00354">
    <property type="entry name" value="HTH_LACI"/>
    <property type="match status" value="1"/>
</dbReference>
<dbReference type="KEGG" id="kfl:Kfla_5518"/>
<reference evidence="8" key="1">
    <citation type="submission" date="2009-09" db="EMBL/GenBank/DDBJ databases">
        <title>The complete genome of Kribbella flavida DSM 17836.</title>
        <authorList>
            <consortium name="US DOE Joint Genome Institute (JGI-PGF)"/>
            <person name="Lucas S."/>
            <person name="Copeland A."/>
            <person name="Lapidus A."/>
            <person name="Glavina del Rio T."/>
            <person name="Dalin E."/>
            <person name="Tice H."/>
            <person name="Bruce D."/>
            <person name="Goodwin L."/>
            <person name="Pitluck S."/>
            <person name="Kyrpides N."/>
            <person name="Mavromatis K."/>
            <person name="Ivanova N."/>
            <person name="Saunders E."/>
            <person name="Brettin T."/>
            <person name="Detter J.C."/>
            <person name="Han C."/>
            <person name="Larimer F."/>
            <person name="Land M."/>
            <person name="Hauser L."/>
            <person name="Markowitz V."/>
            <person name="Cheng J.-F."/>
            <person name="Hugenholtz P."/>
            <person name="Woyke T."/>
            <person name="Wu D."/>
            <person name="Pukall R."/>
            <person name="Klenk H.-P."/>
            <person name="Eisen J.A."/>
        </authorList>
    </citation>
    <scope>NUCLEOTIDE SEQUENCE [LARGE SCALE GENOMIC DNA]</scope>
    <source>
        <strain evidence="8">DSM 17836 / JCM 10339 / NBRC 14399</strain>
    </source>
</reference>
<dbReference type="InterPro" id="IPR046335">
    <property type="entry name" value="LacI/GalR-like_sensor"/>
</dbReference>
<keyword evidence="8" id="KW-1185">Reference proteome</keyword>
<protein>
    <submittedName>
        <fullName evidence="7">Transcriptional regulator, LacI family</fullName>
    </submittedName>
</protein>
<evidence type="ECO:0000259" key="6">
    <source>
        <dbReference type="PROSITE" id="PS50943"/>
    </source>
</evidence>
<dbReference type="PROSITE" id="PS50932">
    <property type="entry name" value="HTH_LACI_2"/>
    <property type="match status" value="1"/>
</dbReference>
<reference evidence="7 8" key="2">
    <citation type="journal article" date="2010" name="Stand. Genomic Sci.">
        <title>Complete genome sequence of Kribbella flavida type strain (IFO 14399).</title>
        <authorList>
            <person name="Pukall R."/>
            <person name="Lapidus A."/>
            <person name="Glavina Del Rio T."/>
            <person name="Copeland A."/>
            <person name="Tice H."/>
            <person name="Cheng J.-F."/>
            <person name="Lucas S."/>
            <person name="Chen F."/>
            <person name="Nolan M."/>
            <person name="LaButti K."/>
            <person name="Pati A."/>
            <person name="Ivanova N."/>
            <person name="Mavrommatis K."/>
            <person name="Mikhailova N."/>
            <person name="Pitluck S."/>
            <person name="Bruce D."/>
            <person name="Goodwin L."/>
            <person name="Land M."/>
            <person name="Hauser L."/>
            <person name="Chang Y.-J."/>
            <person name="Jeffries C.D."/>
            <person name="Chen A."/>
            <person name="Palaniappan K."/>
            <person name="Chain P."/>
            <person name="Rohde M."/>
            <person name="Goeker M."/>
            <person name="Bristow J."/>
            <person name="Eisen J.A."/>
            <person name="Markowitz V."/>
            <person name="Hugenholtz P."/>
            <person name="Kyrpides N.C."/>
            <person name="Klenk H.-P."/>
            <person name="Brettin T."/>
        </authorList>
    </citation>
    <scope>NUCLEOTIDE SEQUENCE [LARGE SCALE GENOMIC DNA]</scope>
    <source>
        <strain evidence="8">DSM 17836 / JCM 10339 / NBRC 14399</strain>
    </source>
</reference>
<dbReference type="PROSITE" id="PS00356">
    <property type="entry name" value="HTH_LACI_1"/>
    <property type="match status" value="1"/>
</dbReference>
<dbReference type="SUPFAM" id="SSF53822">
    <property type="entry name" value="Periplasmic binding protein-like I"/>
    <property type="match status" value="1"/>
</dbReference>
<evidence type="ECO:0000256" key="3">
    <source>
        <dbReference type="ARBA" id="ARBA00023125"/>
    </source>
</evidence>
<gene>
    <name evidence="7" type="ordered locus">Kfla_5518</name>
</gene>
<dbReference type="OrthoDB" id="37081at2"/>
<dbReference type="Gene3D" id="3.40.50.2300">
    <property type="match status" value="2"/>
</dbReference>
<dbReference type="Pfam" id="PF00356">
    <property type="entry name" value="LacI"/>
    <property type="match status" value="1"/>
</dbReference>
<dbReference type="Gene3D" id="1.10.260.40">
    <property type="entry name" value="lambda repressor-like DNA-binding domains"/>
    <property type="match status" value="1"/>
</dbReference>
<dbReference type="InterPro" id="IPR028082">
    <property type="entry name" value="Peripla_BP_I"/>
</dbReference>
<dbReference type="PANTHER" id="PTHR30146">
    <property type="entry name" value="LACI-RELATED TRANSCRIPTIONAL REPRESSOR"/>
    <property type="match status" value="1"/>
</dbReference>
<dbReference type="CDD" id="cd01392">
    <property type="entry name" value="HTH_LacI"/>
    <property type="match status" value="1"/>
</dbReference>
<name>D2PN43_KRIFD</name>
<dbReference type="GO" id="GO:0000976">
    <property type="term" value="F:transcription cis-regulatory region binding"/>
    <property type="evidence" value="ECO:0007669"/>
    <property type="project" value="TreeGrafter"/>
</dbReference>
<evidence type="ECO:0000256" key="1">
    <source>
        <dbReference type="ARBA" id="ARBA00022491"/>
    </source>
</evidence>
<evidence type="ECO:0000256" key="2">
    <source>
        <dbReference type="ARBA" id="ARBA00023015"/>
    </source>
</evidence>
<dbReference type="CDD" id="cd19977">
    <property type="entry name" value="PBP1_EndR-like"/>
    <property type="match status" value="1"/>
</dbReference>
<dbReference type="Proteomes" id="UP000007967">
    <property type="component" value="Chromosome"/>
</dbReference>
<evidence type="ECO:0000313" key="8">
    <source>
        <dbReference type="Proteomes" id="UP000007967"/>
    </source>
</evidence>
<dbReference type="PANTHER" id="PTHR30146:SF148">
    <property type="entry name" value="HTH-TYPE TRANSCRIPTIONAL REPRESSOR PURR-RELATED"/>
    <property type="match status" value="1"/>
</dbReference>
<proteinExistence type="predicted"/>
<dbReference type="InterPro" id="IPR000843">
    <property type="entry name" value="HTH_LacI"/>
</dbReference>
<dbReference type="GO" id="GO:0003700">
    <property type="term" value="F:DNA-binding transcription factor activity"/>
    <property type="evidence" value="ECO:0007669"/>
    <property type="project" value="TreeGrafter"/>
</dbReference>
<evidence type="ECO:0000256" key="4">
    <source>
        <dbReference type="ARBA" id="ARBA00023163"/>
    </source>
</evidence>
<dbReference type="HOGENOM" id="CLU_037628_6_1_11"/>
<evidence type="ECO:0000313" key="7">
    <source>
        <dbReference type="EMBL" id="ADB34527.1"/>
    </source>
</evidence>
<dbReference type="RefSeq" id="WP_012923081.1">
    <property type="nucleotide sequence ID" value="NC_013729.1"/>
</dbReference>
<dbReference type="AlphaFoldDB" id="D2PN43"/>
<dbReference type="PRINTS" id="PR00036">
    <property type="entry name" value="HTHLACI"/>
</dbReference>
<dbReference type="EMBL" id="CP001736">
    <property type="protein sequence ID" value="ADB34527.1"/>
    <property type="molecule type" value="Genomic_DNA"/>
</dbReference>
<organism evidence="7 8">
    <name type="scientific">Kribbella flavida (strain DSM 17836 / JCM 10339 / NBRC 14399)</name>
    <dbReference type="NCBI Taxonomy" id="479435"/>
    <lineage>
        <taxon>Bacteria</taxon>
        <taxon>Bacillati</taxon>
        <taxon>Actinomycetota</taxon>
        <taxon>Actinomycetes</taxon>
        <taxon>Propionibacteriales</taxon>
        <taxon>Kribbellaceae</taxon>
        <taxon>Kribbella</taxon>
    </lineage>
</organism>
<dbReference type="SUPFAM" id="SSF47413">
    <property type="entry name" value="lambda repressor-like DNA-binding domains"/>
    <property type="match status" value="1"/>
</dbReference>
<dbReference type="InterPro" id="IPR001387">
    <property type="entry name" value="Cro/C1-type_HTH"/>
</dbReference>
<feature type="domain" description="HTH cro/C1-type" evidence="6">
    <location>
        <begin position="3"/>
        <end position="36"/>
    </location>
</feature>
<dbReference type="STRING" id="479435.Kfla_5518"/>
<sequence length="338" mass="36543">MTTIYDVARRSGVSPATVSRVLSGRRNVDPELSEKVRTAVAELGYRPNGVARNLRRASTNLWAVVISDIENPFFTSLVRGLEDVAQTEGYHVVLCNSDEDPAKEAAYASAVLTEQMAGVVISPTSTAEGVQQLAEARTPLVLIDRRVEGVEADTVLVDNEHGAAEGVKHLIDGGYRRIACITGPRRVSTAMDRLAGYRAALRGGGIRYDKDLVRHADFREAGGYAAMESLLELSEPPEALFVTNNLMTVGALECLAKKRLRAPDDIAVVGFDDIPWADLVVPSLTTVAQPTYELGRTAGLLLKDRIAAPGRPPSTVTLRTELHIRATSAPKKPPRPKK</sequence>
<keyword evidence="4" id="KW-0804">Transcription</keyword>
<dbReference type="InterPro" id="IPR010982">
    <property type="entry name" value="Lambda_DNA-bd_dom_sf"/>
</dbReference>
<accession>D2PN43</accession>
<dbReference type="Pfam" id="PF13377">
    <property type="entry name" value="Peripla_BP_3"/>
    <property type="match status" value="1"/>
</dbReference>
<keyword evidence="1" id="KW-0678">Repressor</keyword>